<comment type="caution">
    <text evidence="13">The sequence shown here is derived from an EMBL/GenBank/DDBJ whole genome shotgun (WGS) entry which is preliminary data.</text>
</comment>
<evidence type="ECO:0000313" key="14">
    <source>
        <dbReference type="Proteomes" id="UP000321491"/>
    </source>
</evidence>
<keyword evidence="8 10" id="KW-0694">RNA-binding</keyword>
<dbReference type="InterPro" id="IPR012340">
    <property type="entry name" value="NA-bd_OB-fold"/>
</dbReference>
<dbReference type="PANTHER" id="PTHR32120:SF11">
    <property type="entry name" value="SMALL RIBOSOMAL SUBUNIT BIOGENESIS GTPASE RSGA 1, MITOCHONDRIAL-RELATED"/>
    <property type="match status" value="1"/>
</dbReference>
<dbReference type="Gene3D" id="2.40.50.140">
    <property type="entry name" value="Nucleic acid-binding proteins"/>
    <property type="match status" value="1"/>
</dbReference>
<dbReference type="InterPro" id="IPR031944">
    <property type="entry name" value="RsgA_N"/>
</dbReference>
<evidence type="ECO:0000256" key="10">
    <source>
        <dbReference type="HAMAP-Rule" id="MF_01820"/>
    </source>
</evidence>
<feature type="binding site" evidence="10">
    <location>
        <begin position="166"/>
        <end position="174"/>
    </location>
    <ligand>
        <name>GTP</name>
        <dbReference type="ChEBI" id="CHEBI:37565"/>
    </ligand>
</feature>
<evidence type="ECO:0000256" key="6">
    <source>
        <dbReference type="ARBA" id="ARBA00022801"/>
    </source>
</evidence>
<dbReference type="AlphaFoldDB" id="A0A511UY42"/>
<dbReference type="CDD" id="cd01854">
    <property type="entry name" value="YjeQ_EngC"/>
    <property type="match status" value="1"/>
</dbReference>
<dbReference type="GO" id="GO:0046872">
    <property type="term" value="F:metal ion binding"/>
    <property type="evidence" value="ECO:0007669"/>
    <property type="project" value="UniProtKB-KW"/>
</dbReference>
<dbReference type="Gene3D" id="1.10.40.50">
    <property type="entry name" value="Probable gtpase engc, domain 3"/>
    <property type="match status" value="1"/>
</dbReference>
<comment type="subunit">
    <text evidence="10">Monomer. Associates with 30S ribosomal subunit, binds 16S rRNA.</text>
</comment>
<keyword evidence="7 10" id="KW-0862">Zinc</keyword>
<dbReference type="Pfam" id="PF16745">
    <property type="entry name" value="RsgA_N"/>
    <property type="match status" value="1"/>
</dbReference>
<gene>
    <name evidence="10 13" type="primary">rsgA</name>
    <name evidence="13" type="ORF">CQU01_06210</name>
</gene>
<organism evidence="13 14">
    <name type="scientific">Cerasibacillus quisquiliarum</name>
    <dbReference type="NCBI Taxonomy" id="227865"/>
    <lineage>
        <taxon>Bacteria</taxon>
        <taxon>Bacillati</taxon>
        <taxon>Bacillota</taxon>
        <taxon>Bacilli</taxon>
        <taxon>Bacillales</taxon>
        <taxon>Bacillaceae</taxon>
        <taxon>Cerasibacillus</taxon>
    </lineage>
</organism>
<dbReference type="NCBIfam" id="TIGR00157">
    <property type="entry name" value="ribosome small subunit-dependent GTPase A"/>
    <property type="match status" value="1"/>
</dbReference>
<evidence type="ECO:0000256" key="2">
    <source>
        <dbReference type="ARBA" id="ARBA00022517"/>
    </source>
</evidence>
<dbReference type="Proteomes" id="UP000321491">
    <property type="component" value="Unassembled WGS sequence"/>
</dbReference>
<keyword evidence="2 10" id="KW-0690">Ribosome biogenesis</keyword>
<dbReference type="InterPro" id="IPR004881">
    <property type="entry name" value="Ribosome_biogen_GTPase_RsgA"/>
</dbReference>
<evidence type="ECO:0000256" key="8">
    <source>
        <dbReference type="ARBA" id="ARBA00022884"/>
    </source>
</evidence>
<dbReference type="EMBL" id="BJXW01000008">
    <property type="protein sequence ID" value="GEN30383.1"/>
    <property type="molecule type" value="Genomic_DNA"/>
</dbReference>
<dbReference type="CDD" id="cd04466">
    <property type="entry name" value="S1_YloQ_GTPase"/>
    <property type="match status" value="1"/>
</dbReference>
<feature type="domain" description="CP-type G" evidence="12">
    <location>
        <begin position="63"/>
        <end position="223"/>
    </location>
</feature>
<dbReference type="Pfam" id="PF03193">
    <property type="entry name" value="RsgA_GTPase"/>
    <property type="match status" value="1"/>
</dbReference>
<comment type="cofactor">
    <cofactor evidence="10">
        <name>Zn(2+)</name>
        <dbReference type="ChEBI" id="CHEBI:29105"/>
    </cofactor>
    <text evidence="10">Binds 1 zinc ion per subunit.</text>
</comment>
<dbReference type="SUPFAM" id="SSF52540">
    <property type="entry name" value="P-loop containing nucleoside triphosphate hydrolases"/>
    <property type="match status" value="1"/>
</dbReference>
<evidence type="ECO:0000256" key="3">
    <source>
        <dbReference type="ARBA" id="ARBA00022723"/>
    </source>
</evidence>
<feature type="binding site" evidence="10">
    <location>
        <begin position="112"/>
        <end position="115"/>
    </location>
    <ligand>
        <name>GTP</name>
        <dbReference type="ChEBI" id="CHEBI:37565"/>
    </ligand>
</feature>
<comment type="subcellular location">
    <subcellularLocation>
        <location evidence="10">Cytoplasm</location>
    </subcellularLocation>
</comment>
<proteinExistence type="inferred from homology"/>
<dbReference type="GO" id="GO:0005525">
    <property type="term" value="F:GTP binding"/>
    <property type="evidence" value="ECO:0007669"/>
    <property type="project" value="UniProtKB-UniRule"/>
</dbReference>
<keyword evidence="5 10" id="KW-0547">Nucleotide-binding</keyword>
<accession>A0A511UY42</accession>
<dbReference type="InterPro" id="IPR010914">
    <property type="entry name" value="RsgA_GTPase_dom"/>
</dbReference>
<evidence type="ECO:0000256" key="7">
    <source>
        <dbReference type="ARBA" id="ARBA00022833"/>
    </source>
</evidence>
<keyword evidence="6 10" id="KW-0378">Hydrolase</keyword>
<protein>
    <recommendedName>
        <fullName evidence="10">Small ribosomal subunit biogenesis GTPase RsgA</fullName>
        <ecNumber evidence="10">3.6.1.-</ecNumber>
    </recommendedName>
</protein>
<name>A0A511UY42_9BACI</name>
<evidence type="ECO:0000313" key="13">
    <source>
        <dbReference type="EMBL" id="GEN30383.1"/>
    </source>
</evidence>
<dbReference type="InterPro" id="IPR027417">
    <property type="entry name" value="P-loop_NTPase"/>
</dbReference>
<evidence type="ECO:0000256" key="1">
    <source>
        <dbReference type="ARBA" id="ARBA00022490"/>
    </source>
</evidence>
<keyword evidence="3 10" id="KW-0479">Metal-binding</keyword>
<keyword evidence="4 10" id="KW-0699">rRNA-binding</keyword>
<evidence type="ECO:0000256" key="5">
    <source>
        <dbReference type="ARBA" id="ARBA00022741"/>
    </source>
</evidence>
<dbReference type="HAMAP" id="MF_01820">
    <property type="entry name" value="GTPase_RsgA"/>
    <property type="match status" value="1"/>
</dbReference>
<feature type="binding site" evidence="10">
    <location>
        <position position="260"/>
    </location>
    <ligand>
        <name>Zn(2+)</name>
        <dbReference type="ChEBI" id="CHEBI:29105"/>
    </ligand>
</feature>
<dbReference type="OrthoDB" id="9809485at2"/>
<dbReference type="RefSeq" id="WP_146935599.1">
    <property type="nucleotide sequence ID" value="NZ_BJXW01000008.1"/>
</dbReference>
<keyword evidence="14" id="KW-1185">Reference proteome</keyword>
<dbReference type="GO" id="GO:0042274">
    <property type="term" value="P:ribosomal small subunit biogenesis"/>
    <property type="evidence" value="ECO:0007669"/>
    <property type="project" value="UniProtKB-UniRule"/>
</dbReference>
<dbReference type="PROSITE" id="PS51721">
    <property type="entry name" value="G_CP"/>
    <property type="match status" value="1"/>
</dbReference>
<dbReference type="GO" id="GO:0003924">
    <property type="term" value="F:GTPase activity"/>
    <property type="evidence" value="ECO:0007669"/>
    <property type="project" value="UniProtKB-UniRule"/>
</dbReference>
<dbReference type="Gene3D" id="3.40.50.300">
    <property type="entry name" value="P-loop containing nucleotide triphosphate hydrolases"/>
    <property type="match status" value="1"/>
</dbReference>
<reference evidence="13 14" key="1">
    <citation type="submission" date="2019-07" db="EMBL/GenBank/DDBJ databases">
        <title>Whole genome shotgun sequence of Cerasibacillus quisquiliarum NBRC 102429.</title>
        <authorList>
            <person name="Hosoyama A."/>
            <person name="Uohara A."/>
            <person name="Ohji S."/>
            <person name="Ichikawa N."/>
        </authorList>
    </citation>
    <scope>NUCLEOTIDE SEQUENCE [LARGE SCALE GENOMIC DNA]</scope>
    <source>
        <strain evidence="13 14">NBRC 102429</strain>
    </source>
</reference>
<dbReference type="GO" id="GO:0019843">
    <property type="term" value="F:rRNA binding"/>
    <property type="evidence" value="ECO:0007669"/>
    <property type="project" value="UniProtKB-KW"/>
</dbReference>
<feature type="domain" description="EngC GTPase" evidence="11">
    <location>
        <begin position="72"/>
        <end position="221"/>
    </location>
</feature>
<sequence>MAEGRIMKALSGFYYVQSGEELYACKGRGLFRKQKITPLVGDFVVFDKSADSEGYIQEIKPRKTELSRPPIANVDQAMIVSSVNMPPFSSLLLDRFLVFIESKQIQPIIVINKVDLADEEELEMIKEYKTIYEKVGYRVLLFSAKQRDDMMDIKTLFQEKITVFAGQSGVGKSSILNAIKPSLTLETAHISKSLGRGRHTTRHVELLNINGGLVADTPGFSVVDFSHISKEELGLCFPEIKTLQHYCKFRGCLHDKEPGCAVKNAVNSKEIATYRYNHYLQFLEEIHLRKPRY</sequence>
<evidence type="ECO:0000259" key="12">
    <source>
        <dbReference type="PROSITE" id="PS51721"/>
    </source>
</evidence>
<evidence type="ECO:0000259" key="11">
    <source>
        <dbReference type="PROSITE" id="PS50936"/>
    </source>
</evidence>
<dbReference type="PANTHER" id="PTHR32120">
    <property type="entry name" value="SMALL RIBOSOMAL SUBUNIT BIOGENESIS GTPASE RSGA"/>
    <property type="match status" value="1"/>
</dbReference>
<keyword evidence="1 10" id="KW-0963">Cytoplasm</keyword>
<evidence type="ECO:0000256" key="9">
    <source>
        <dbReference type="ARBA" id="ARBA00023134"/>
    </source>
</evidence>
<dbReference type="GO" id="GO:0005737">
    <property type="term" value="C:cytoplasm"/>
    <property type="evidence" value="ECO:0007669"/>
    <property type="project" value="UniProtKB-SubCell"/>
</dbReference>
<dbReference type="PROSITE" id="PS50936">
    <property type="entry name" value="ENGC_GTPASE"/>
    <property type="match status" value="1"/>
</dbReference>
<dbReference type="InterPro" id="IPR030378">
    <property type="entry name" value="G_CP_dom"/>
</dbReference>
<keyword evidence="9 10" id="KW-0342">GTP-binding</keyword>
<comment type="function">
    <text evidence="10">One of several proteins that assist in the late maturation steps of the functional core of the 30S ribosomal subunit. Helps release RbfA from mature subunits. May play a role in the assembly of ribosomal proteins into the subunit. Circularly permuted GTPase that catalyzes slow GTP hydrolysis, GTPase activity is stimulated by the 30S ribosomal subunit.</text>
</comment>
<feature type="binding site" evidence="10">
    <location>
        <position position="254"/>
    </location>
    <ligand>
        <name>Zn(2+)</name>
        <dbReference type="ChEBI" id="CHEBI:29105"/>
    </ligand>
</feature>
<feature type="binding site" evidence="10">
    <location>
        <position position="252"/>
    </location>
    <ligand>
        <name>Zn(2+)</name>
        <dbReference type="ChEBI" id="CHEBI:29105"/>
    </ligand>
</feature>
<feature type="binding site" evidence="10">
    <location>
        <position position="247"/>
    </location>
    <ligand>
        <name>Zn(2+)</name>
        <dbReference type="ChEBI" id="CHEBI:29105"/>
    </ligand>
</feature>
<dbReference type="EC" id="3.6.1.-" evidence="10"/>
<evidence type="ECO:0000256" key="4">
    <source>
        <dbReference type="ARBA" id="ARBA00022730"/>
    </source>
</evidence>
<comment type="similarity">
    <text evidence="10">Belongs to the TRAFAC class YlqF/YawG GTPase family. RsgA subfamily.</text>
</comment>
<dbReference type="SUPFAM" id="SSF50249">
    <property type="entry name" value="Nucleic acid-binding proteins"/>
    <property type="match status" value="1"/>
</dbReference>